<keyword evidence="7 13" id="KW-0408">Iron</keyword>
<dbReference type="Pfam" id="PF04261">
    <property type="entry name" value="Dyp_perox_N"/>
    <property type="match status" value="1"/>
</dbReference>
<feature type="domain" description="Dyp-type peroxidase N-terminal" evidence="14">
    <location>
        <begin position="60"/>
        <end position="215"/>
    </location>
</feature>
<dbReference type="InterPro" id="IPR011008">
    <property type="entry name" value="Dimeric_a/b-barrel"/>
</dbReference>
<proteinExistence type="inferred from homology"/>
<keyword evidence="8" id="KW-0456">Lyase</keyword>
<feature type="domain" description="Dyp-type peroxidase C-terminal" evidence="15">
    <location>
        <begin position="224"/>
        <end position="413"/>
    </location>
</feature>
<keyword evidence="5" id="KW-0732">Signal</keyword>
<keyword evidence="4 13" id="KW-0479">Metal-binding</keyword>
<dbReference type="InterPro" id="IPR048327">
    <property type="entry name" value="Dyp_perox_N"/>
</dbReference>
<dbReference type="PANTHER" id="PTHR30521">
    <property type="entry name" value="DEFERROCHELATASE/PEROXIDASE"/>
    <property type="match status" value="1"/>
</dbReference>
<dbReference type="PROSITE" id="PS51404">
    <property type="entry name" value="DYP_PEROXIDASE"/>
    <property type="match status" value="1"/>
</dbReference>
<keyword evidence="2 13" id="KW-0575">Peroxidase</keyword>
<evidence type="ECO:0000256" key="8">
    <source>
        <dbReference type="ARBA" id="ARBA00023239"/>
    </source>
</evidence>
<comment type="cofactor">
    <cofactor evidence="13">
        <name>heme b</name>
        <dbReference type="ChEBI" id="CHEBI:60344"/>
    </cofactor>
    <text evidence="13">Binds 1 heme b (iron(II)-protoporphyrin IX) group non-covalently per subunit.</text>
</comment>
<evidence type="ECO:0000256" key="9">
    <source>
        <dbReference type="ARBA" id="ARBA00025737"/>
    </source>
</evidence>
<evidence type="ECO:0000259" key="15">
    <source>
        <dbReference type="Pfam" id="PF20628"/>
    </source>
</evidence>
<keyword evidence="6 13" id="KW-0560">Oxidoreductase</keyword>
<comment type="catalytic activity">
    <reaction evidence="12">
        <text>heme b + 2 H(+) = protoporphyrin IX + Fe(2+)</text>
        <dbReference type="Rhea" id="RHEA:22584"/>
        <dbReference type="ChEBI" id="CHEBI:15378"/>
        <dbReference type="ChEBI" id="CHEBI:29033"/>
        <dbReference type="ChEBI" id="CHEBI:57306"/>
        <dbReference type="ChEBI" id="CHEBI:60344"/>
        <dbReference type="EC" id="4.98.1.1"/>
    </reaction>
    <physiologicalReaction direction="left-to-right" evidence="12">
        <dbReference type="Rhea" id="RHEA:22585"/>
    </physiologicalReaction>
</comment>
<gene>
    <name evidence="16" type="primary">efeB</name>
    <name evidence="16" type="ORF">GC096_13685</name>
</gene>
<dbReference type="InterPro" id="IPR048328">
    <property type="entry name" value="Dyp_perox_C"/>
</dbReference>
<comment type="similarity">
    <text evidence="9 13">Belongs to the DyP-type peroxidase family.</text>
</comment>
<dbReference type="EMBL" id="WHNY01000040">
    <property type="protein sequence ID" value="NOU65084.1"/>
    <property type="molecule type" value="Genomic_DNA"/>
</dbReference>
<comment type="function">
    <text evidence="13">Involved in the recovery of exogenous heme iron. Extracts iron from heme while preserving the protoporphyrin ring intact.</text>
</comment>
<dbReference type="SUPFAM" id="SSF54909">
    <property type="entry name" value="Dimeric alpha+beta barrel"/>
    <property type="match status" value="1"/>
</dbReference>
<evidence type="ECO:0000256" key="2">
    <source>
        <dbReference type="ARBA" id="ARBA00022559"/>
    </source>
</evidence>
<evidence type="ECO:0000256" key="12">
    <source>
        <dbReference type="ARBA" id="ARBA00048856"/>
    </source>
</evidence>
<evidence type="ECO:0000256" key="7">
    <source>
        <dbReference type="ARBA" id="ARBA00023004"/>
    </source>
</evidence>
<dbReference type="Pfam" id="PF20628">
    <property type="entry name" value="Dyp_perox_C"/>
    <property type="match status" value="1"/>
</dbReference>
<dbReference type="InterPro" id="IPR006311">
    <property type="entry name" value="TAT_signal"/>
</dbReference>
<accession>A0ABX1X9K7</accession>
<dbReference type="EC" id="1.11.1.-" evidence="13"/>
<comment type="subcellular location">
    <subcellularLocation>
        <location evidence="1">Cell envelope</location>
    </subcellularLocation>
</comment>
<comment type="caution">
    <text evidence="16">The sequence shown here is derived from an EMBL/GenBank/DDBJ whole genome shotgun (WGS) entry which is preliminary data.</text>
</comment>
<evidence type="ECO:0000256" key="4">
    <source>
        <dbReference type="ARBA" id="ARBA00022723"/>
    </source>
</evidence>
<evidence type="ECO:0000256" key="6">
    <source>
        <dbReference type="ARBA" id="ARBA00023002"/>
    </source>
</evidence>
<protein>
    <recommendedName>
        <fullName evidence="10 13">Deferrochelatase</fullName>
        <ecNumber evidence="13">1.11.1.-</ecNumber>
    </recommendedName>
    <alternativeName>
        <fullName evidence="11 13">Peroxidase EfeB</fullName>
    </alternativeName>
</protein>
<dbReference type="Proteomes" id="UP000653578">
    <property type="component" value="Unassembled WGS sequence"/>
</dbReference>
<evidence type="ECO:0000259" key="14">
    <source>
        <dbReference type="Pfam" id="PF04261"/>
    </source>
</evidence>
<dbReference type="NCBIfam" id="TIGR01413">
    <property type="entry name" value="Dyp_perox_fam"/>
    <property type="match status" value="1"/>
</dbReference>
<organism evidence="16 17">
    <name type="scientific">Paenibacillus plantarum</name>
    <dbReference type="NCBI Taxonomy" id="2654975"/>
    <lineage>
        <taxon>Bacteria</taxon>
        <taxon>Bacillati</taxon>
        <taxon>Bacillota</taxon>
        <taxon>Bacilli</taxon>
        <taxon>Bacillales</taxon>
        <taxon>Paenibacillaceae</taxon>
        <taxon>Paenibacillus</taxon>
    </lineage>
</organism>
<keyword evidence="3 13" id="KW-0349">Heme</keyword>
<dbReference type="PROSITE" id="PS51318">
    <property type="entry name" value="TAT"/>
    <property type="match status" value="1"/>
</dbReference>
<reference evidence="16 17" key="1">
    <citation type="submission" date="2019-10" db="EMBL/GenBank/DDBJ databases">
        <title>Description of Paenibacillus humi sp. nov.</title>
        <authorList>
            <person name="Carlier A."/>
            <person name="Qi S."/>
        </authorList>
    </citation>
    <scope>NUCLEOTIDE SEQUENCE [LARGE SCALE GENOMIC DNA]</scope>
    <source>
        <strain evidence="16 17">LMG 31461</strain>
    </source>
</reference>
<dbReference type="PANTHER" id="PTHR30521:SF4">
    <property type="entry name" value="DEFERROCHELATASE"/>
    <property type="match status" value="1"/>
</dbReference>
<evidence type="ECO:0000313" key="17">
    <source>
        <dbReference type="Proteomes" id="UP000653578"/>
    </source>
</evidence>
<evidence type="ECO:0000256" key="3">
    <source>
        <dbReference type="ARBA" id="ARBA00022617"/>
    </source>
</evidence>
<evidence type="ECO:0000256" key="13">
    <source>
        <dbReference type="RuleBase" id="RU365017"/>
    </source>
</evidence>
<sequence length="426" mass="46538">MGLSGMSDKMNRRAFLGMTAAGAAGVVLGDLLGKAQVALPTNKAAATTTNETLNFYGTHQTGVVTPAQNFANVAAFDVTTSDVKELQALMKQWTEMAATLMAGKPLAVEPQDGAFPPTDTGEQFGLDTGKLTLTFALGATFFEKEGVDRFGLRSRKPAGLTEMPIFHKDSLQEQLTHGDIVVQACADDPIICFHAIRNLTKAARGVAHLRWQQTGQLGVKSQGTKRNLFGFKDGTANPALQDETFMKNNVWIDASDKDSAPWLAGGTYMVVRRIHMRIETWDQQTYSDQEEIIGRQKVSGAPMDGKAEFDTPQFAADAEGKVTALDSHIRLSNPRTGENSERERILRRGYNFMDNLDSVGRINAGLLFVCFNRNIQTQFESIQKRLTNPKMPDQMLAYTDTTGGGYFAVLPGVSSKGSYLGQTLFE</sequence>
<evidence type="ECO:0000313" key="16">
    <source>
        <dbReference type="EMBL" id="NOU65084.1"/>
    </source>
</evidence>
<evidence type="ECO:0000256" key="11">
    <source>
        <dbReference type="ARBA" id="ARBA00033775"/>
    </source>
</evidence>
<name>A0ABX1X9K7_9BACL</name>
<evidence type="ECO:0000256" key="1">
    <source>
        <dbReference type="ARBA" id="ARBA00004196"/>
    </source>
</evidence>
<evidence type="ECO:0000256" key="10">
    <source>
        <dbReference type="ARBA" id="ARBA00033771"/>
    </source>
</evidence>
<keyword evidence="17" id="KW-1185">Reference proteome</keyword>
<dbReference type="InterPro" id="IPR006314">
    <property type="entry name" value="Dyp_peroxidase"/>
</dbReference>
<dbReference type="NCBIfam" id="TIGR01412">
    <property type="entry name" value="tat_substr_1"/>
    <property type="match status" value="1"/>
</dbReference>
<evidence type="ECO:0000256" key="5">
    <source>
        <dbReference type="ARBA" id="ARBA00022729"/>
    </source>
</evidence>
<dbReference type="InterPro" id="IPR006313">
    <property type="entry name" value="EfeB/EfeN"/>
</dbReference>